<dbReference type="SUPFAM" id="SSF56281">
    <property type="entry name" value="Metallo-hydrolase/oxidoreductase"/>
    <property type="match status" value="1"/>
</dbReference>
<proteinExistence type="predicted"/>
<sequence>MFFNLLALFFKTSRLFVAISAVSIFFGCTTSPHVSHIGDVDSDGYYESLTPLGKKGYFLKQLAPNVYFFSTGTYNNLFVATQEGVVITDPIKGKGDLLKKAIGEITNQPIRFMIYSHSHIDHIGDAHLFASDNVQIVAQVETGKALKKYKDKNRPVPHINFGTNYSLSIGGITLELIYPGEGHDKGNSIIHIPSRKIVMYVDTVTPKSVPFKNFAYTKDIYNQMKSIEKVLKLDFDVYVAGHLHRPGLKKEMREVFSYYRASQKASVEALKRVSFIDVRAKSKTKDIERLFGEYLDTVAEECYRILKPK</sequence>
<accession>A0A382JVL4</accession>
<dbReference type="Pfam" id="PF00753">
    <property type="entry name" value="Lactamase_B"/>
    <property type="match status" value="1"/>
</dbReference>
<evidence type="ECO:0000313" key="2">
    <source>
        <dbReference type="EMBL" id="SVC14997.1"/>
    </source>
</evidence>
<feature type="domain" description="Metallo-beta-lactamase" evidence="1">
    <location>
        <begin position="73"/>
        <end position="242"/>
    </location>
</feature>
<feature type="non-terminal residue" evidence="2">
    <location>
        <position position="309"/>
    </location>
</feature>
<protein>
    <recommendedName>
        <fullName evidence="1">Metallo-beta-lactamase domain-containing protein</fullName>
    </recommendedName>
</protein>
<dbReference type="InterPro" id="IPR050855">
    <property type="entry name" value="NDM-1-like"/>
</dbReference>
<evidence type="ECO:0000259" key="1">
    <source>
        <dbReference type="SMART" id="SM00849"/>
    </source>
</evidence>
<dbReference type="Gene3D" id="3.60.15.10">
    <property type="entry name" value="Ribonuclease Z/Hydroxyacylglutathione hydrolase-like"/>
    <property type="match status" value="1"/>
</dbReference>
<dbReference type="InterPro" id="IPR036866">
    <property type="entry name" value="RibonucZ/Hydroxyglut_hydro"/>
</dbReference>
<dbReference type="SMART" id="SM00849">
    <property type="entry name" value="Lactamase_B"/>
    <property type="match status" value="1"/>
</dbReference>
<dbReference type="AlphaFoldDB" id="A0A382JVL4"/>
<dbReference type="CDD" id="cd16276">
    <property type="entry name" value="metallo-hydrolase-like_MBL-fold"/>
    <property type="match status" value="1"/>
</dbReference>
<name>A0A382JVL4_9ZZZZ</name>
<gene>
    <name evidence="2" type="ORF">METZ01_LOCUS267851</name>
</gene>
<organism evidence="2">
    <name type="scientific">marine metagenome</name>
    <dbReference type="NCBI Taxonomy" id="408172"/>
    <lineage>
        <taxon>unclassified sequences</taxon>
        <taxon>metagenomes</taxon>
        <taxon>ecological metagenomes</taxon>
    </lineage>
</organism>
<dbReference type="InterPro" id="IPR001279">
    <property type="entry name" value="Metallo-B-lactamas"/>
</dbReference>
<dbReference type="EMBL" id="UINC01076130">
    <property type="protein sequence ID" value="SVC14997.1"/>
    <property type="molecule type" value="Genomic_DNA"/>
</dbReference>
<dbReference type="PANTHER" id="PTHR42951:SF22">
    <property type="entry name" value="METALLO BETA-LACTAMASE SUPERFAMILY LIPOPROTEIN"/>
    <property type="match status" value="1"/>
</dbReference>
<reference evidence="2" key="1">
    <citation type="submission" date="2018-05" db="EMBL/GenBank/DDBJ databases">
        <authorList>
            <person name="Lanie J.A."/>
            <person name="Ng W.-L."/>
            <person name="Kazmierczak K.M."/>
            <person name="Andrzejewski T.M."/>
            <person name="Davidsen T.M."/>
            <person name="Wayne K.J."/>
            <person name="Tettelin H."/>
            <person name="Glass J.I."/>
            <person name="Rusch D."/>
            <person name="Podicherti R."/>
            <person name="Tsui H.-C.T."/>
            <person name="Winkler M.E."/>
        </authorList>
    </citation>
    <scope>NUCLEOTIDE SEQUENCE</scope>
</reference>
<dbReference type="PANTHER" id="PTHR42951">
    <property type="entry name" value="METALLO-BETA-LACTAMASE DOMAIN-CONTAINING"/>
    <property type="match status" value="1"/>
</dbReference>